<accession>A0A4Q0P9P3</accession>
<reference evidence="1 2" key="1">
    <citation type="submission" date="2018-07" db="EMBL/GenBank/DDBJ databases">
        <title>Leeuwenhoekiella genomics.</title>
        <authorList>
            <person name="Tahon G."/>
            <person name="Willems A."/>
        </authorList>
    </citation>
    <scope>NUCLEOTIDE SEQUENCE [LARGE SCALE GENOMIC DNA]</scope>
    <source>
        <strain evidence="1 2">LMG 22550</strain>
    </source>
</reference>
<dbReference type="Proteomes" id="UP000289238">
    <property type="component" value="Unassembled WGS sequence"/>
</dbReference>
<dbReference type="Pfam" id="PF14059">
    <property type="entry name" value="DUF4251"/>
    <property type="match status" value="1"/>
</dbReference>
<dbReference type="InterPro" id="IPR025347">
    <property type="entry name" value="DUF4251"/>
</dbReference>
<name>A0A4Q0P9P3_9FLAO</name>
<dbReference type="AlphaFoldDB" id="A0A4Q0P9P3"/>
<dbReference type="Gene3D" id="2.40.128.410">
    <property type="match status" value="1"/>
</dbReference>
<gene>
    <name evidence="1" type="ORF">DSM00_1067</name>
</gene>
<proteinExistence type="predicted"/>
<evidence type="ECO:0000313" key="2">
    <source>
        <dbReference type="Proteomes" id="UP000289238"/>
    </source>
</evidence>
<protein>
    <recommendedName>
        <fullName evidence="3">DUF4251 domain-containing protein</fullName>
    </recommendedName>
</protein>
<sequence length="182" mass="20259">MKTIYTLITSLLILSCASSRVDVRSNESLNQWIDAKQYSLEATTAMPMNTVAVSAVLNSNILGPGNSASQINLIGNSNFLRIKGDSVHASLPYFGERRMGGSYNSRETGITVNGLYKDYKVDTKKGMYVITFSARDTQGNENYDFILNISPSLHADYSVQSSQRSNIHYRGRIEKLDLENQE</sequence>
<dbReference type="OrthoDB" id="1448121at2"/>
<evidence type="ECO:0000313" key="1">
    <source>
        <dbReference type="EMBL" id="RXG23453.1"/>
    </source>
</evidence>
<evidence type="ECO:0008006" key="3">
    <source>
        <dbReference type="Google" id="ProtNLM"/>
    </source>
</evidence>
<comment type="caution">
    <text evidence="1">The sequence shown here is derived from an EMBL/GenBank/DDBJ whole genome shotgun (WGS) entry which is preliminary data.</text>
</comment>
<dbReference type="EMBL" id="QOVM01000002">
    <property type="protein sequence ID" value="RXG23453.1"/>
    <property type="molecule type" value="Genomic_DNA"/>
</dbReference>
<keyword evidence="2" id="KW-1185">Reference proteome</keyword>
<dbReference type="RefSeq" id="WP_128756979.1">
    <property type="nucleotide sequence ID" value="NZ_QOVM01000002.1"/>
</dbReference>
<dbReference type="PROSITE" id="PS51257">
    <property type="entry name" value="PROKAR_LIPOPROTEIN"/>
    <property type="match status" value="1"/>
</dbReference>
<organism evidence="1 2">
    <name type="scientific">Leeuwenhoekiella aequorea</name>
    <dbReference type="NCBI Taxonomy" id="283736"/>
    <lineage>
        <taxon>Bacteria</taxon>
        <taxon>Pseudomonadati</taxon>
        <taxon>Bacteroidota</taxon>
        <taxon>Flavobacteriia</taxon>
        <taxon>Flavobacteriales</taxon>
        <taxon>Flavobacteriaceae</taxon>
        <taxon>Leeuwenhoekiella</taxon>
    </lineage>
</organism>